<proteinExistence type="predicted"/>
<gene>
    <name evidence="1" type="ORF">Q7C36_006890</name>
</gene>
<comment type="caution">
    <text evidence="1">The sequence shown here is derived from an EMBL/GenBank/DDBJ whole genome shotgun (WGS) entry which is preliminary data.</text>
</comment>
<accession>A0AA88T5U8</accession>
<sequence length="74" mass="8044">MHRAEEAGMQMAPPVPYTSTGINATLYNSVGLMKMITGAASLPMTSDQSFNHAGIVNQGHHRQPLISLKHWLLS</sequence>
<keyword evidence="2" id="KW-1185">Reference proteome</keyword>
<dbReference type="EMBL" id="JAVHJS010000006">
    <property type="protein sequence ID" value="KAK2855021.1"/>
    <property type="molecule type" value="Genomic_DNA"/>
</dbReference>
<evidence type="ECO:0000313" key="2">
    <source>
        <dbReference type="Proteomes" id="UP001187315"/>
    </source>
</evidence>
<organism evidence="1 2">
    <name type="scientific">Tachysurus vachellii</name>
    <name type="common">Darkbarbel catfish</name>
    <name type="synonym">Pelteobagrus vachellii</name>
    <dbReference type="NCBI Taxonomy" id="175792"/>
    <lineage>
        <taxon>Eukaryota</taxon>
        <taxon>Metazoa</taxon>
        <taxon>Chordata</taxon>
        <taxon>Craniata</taxon>
        <taxon>Vertebrata</taxon>
        <taxon>Euteleostomi</taxon>
        <taxon>Actinopterygii</taxon>
        <taxon>Neopterygii</taxon>
        <taxon>Teleostei</taxon>
        <taxon>Ostariophysi</taxon>
        <taxon>Siluriformes</taxon>
        <taxon>Bagridae</taxon>
        <taxon>Tachysurus</taxon>
    </lineage>
</organism>
<reference evidence="1" key="1">
    <citation type="submission" date="2023-08" db="EMBL/GenBank/DDBJ databases">
        <title>Pelteobagrus vachellii genome.</title>
        <authorList>
            <person name="Liu H."/>
        </authorList>
    </citation>
    <scope>NUCLEOTIDE SEQUENCE</scope>
    <source>
        <strain evidence="1">PRFRI_2022a</strain>
        <tissue evidence="1">Muscle</tissue>
    </source>
</reference>
<evidence type="ECO:0000313" key="1">
    <source>
        <dbReference type="EMBL" id="KAK2855021.1"/>
    </source>
</evidence>
<name>A0AA88T5U8_TACVA</name>
<protein>
    <submittedName>
        <fullName evidence="1">Uncharacterized protein</fullName>
    </submittedName>
</protein>
<dbReference type="AlphaFoldDB" id="A0AA88T5U8"/>
<dbReference type="Proteomes" id="UP001187315">
    <property type="component" value="Unassembled WGS sequence"/>
</dbReference>